<reference evidence="2" key="1">
    <citation type="submission" date="2019-12" db="EMBL/GenBank/DDBJ databases">
        <title>An insight into the sialome of adult female Ixodes ricinus ticks feeding for 6 days.</title>
        <authorList>
            <person name="Perner J."/>
            <person name="Ribeiro J.M.C."/>
        </authorList>
    </citation>
    <scope>NUCLEOTIDE SEQUENCE</scope>
    <source>
        <strain evidence="2">Semi-engorged</strain>
        <tissue evidence="2">Salivary glands</tissue>
    </source>
</reference>
<evidence type="ECO:0000313" key="2">
    <source>
        <dbReference type="EMBL" id="MXU86972.1"/>
    </source>
</evidence>
<protein>
    <submittedName>
        <fullName evidence="2">Putative secreted protein</fullName>
    </submittedName>
</protein>
<accession>A0A6B0U3A0</accession>
<organism evidence="2">
    <name type="scientific">Ixodes ricinus</name>
    <name type="common">Common tick</name>
    <name type="synonym">Acarus ricinus</name>
    <dbReference type="NCBI Taxonomy" id="34613"/>
    <lineage>
        <taxon>Eukaryota</taxon>
        <taxon>Metazoa</taxon>
        <taxon>Ecdysozoa</taxon>
        <taxon>Arthropoda</taxon>
        <taxon>Chelicerata</taxon>
        <taxon>Arachnida</taxon>
        <taxon>Acari</taxon>
        <taxon>Parasitiformes</taxon>
        <taxon>Ixodida</taxon>
        <taxon>Ixodoidea</taxon>
        <taxon>Ixodidae</taxon>
        <taxon>Ixodinae</taxon>
        <taxon>Ixodes</taxon>
    </lineage>
</organism>
<evidence type="ECO:0000256" key="1">
    <source>
        <dbReference type="SAM" id="SignalP"/>
    </source>
</evidence>
<feature type="chain" id="PRO_5025382823" evidence="1">
    <location>
        <begin position="32"/>
        <end position="94"/>
    </location>
</feature>
<feature type="signal peptide" evidence="1">
    <location>
        <begin position="1"/>
        <end position="31"/>
    </location>
</feature>
<sequence>MPCTIRPLFTCSMSRLGLSTLLMATMIGTSASRAYRMDSTVCSMTPSSAATTKTTMSVARAPLARIAENAAWPGVSKNVMRSFPGSVTVKAPMC</sequence>
<keyword evidence="1" id="KW-0732">Signal</keyword>
<dbReference type="EMBL" id="GIFC01004889">
    <property type="protein sequence ID" value="MXU86972.1"/>
    <property type="molecule type" value="Transcribed_RNA"/>
</dbReference>
<dbReference type="AlphaFoldDB" id="A0A6B0U3A0"/>
<proteinExistence type="predicted"/>
<name>A0A6B0U3A0_IXORI</name>